<protein>
    <submittedName>
        <fullName evidence="2">Uncharacterized protein</fullName>
    </submittedName>
</protein>
<evidence type="ECO:0000313" key="2">
    <source>
        <dbReference type="EMBL" id="KOO40007.1"/>
    </source>
</evidence>
<comment type="caution">
    <text evidence="2">The sequence shown here is derived from an EMBL/GenBank/DDBJ whole genome shotgun (WGS) entry which is preliminary data.</text>
</comment>
<dbReference type="RefSeq" id="WP_053431853.1">
    <property type="nucleotide sequence ID" value="NZ_CP040441.1"/>
</dbReference>
<proteinExistence type="predicted"/>
<dbReference type="GeneID" id="87596566"/>
<name>A0A0M0KN41_ALKHA</name>
<feature type="transmembrane region" description="Helical" evidence="1">
    <location>
        <begin position="20"/>
        <end position="37"/>
    </location>
</feature>
<accession>A0A0M0KN41</accession>
<dbReference type="AlphaFoldDB" id="A0A0M0KN41"/>
<dbReference type="EMBL" id="LILD01000001">
    <property type="protein sequence ID" value="KOO40007.1"/>
    <property type="molecule type" value="Genomic_DNA"/>
</dbReference>
<organism evidence="2">
    <name type="scientific">Halalkalibacterium halodurans</name>
    <name type="common">Bacillus halodurans</name>
    <dbReference type="NCBI Taxonomy" id="86665"/>
    <lineage>
        <taxon>Bacteria</taxon>
        <taxon>Bacillati</taxon>
        <taxon>Bacillota</taxon>
        <taxon>Bacilli</taxon>
        <taxon>Bacillales</taxon>
        <taxon>Bacillaceae</taxon>
        <taxon>Halalkalibacterium (ex Joshi et al. 2022)</taxon>
    </lineage>
</organism>
<dbReference type="PATRIC" id="fig|136160.3.peg.3479"/>
<feature type="transmembrane region" description="Helical" evidence="1">
    <location>
        <begin position="49"/>
        <end position="69"/>
    </location>
</feature>
<keyword evidence="1" id="KW-0472">Membrane</keyword>
<keyword evidence="1" id="KW-1133">Transmembrane helix</keyword>
<evidence type="ECO:0000256" key="1">
    <source>
        <dbReference type="SAM" id="Phobius"/>
    </source>
</evidence>
<feature type="transmembrane region" description="Helical" evidence="1">
    <location>
        <begin position="75"/>
        <end position="99"/>
    </location>
</feature>
<reference evidence="2" key="1">
    <citation type="submission" date="2015-08" db="EMBL/GenBank/DDBJ databases">
        <title>Complete DNA Sequence of Pseudomonas syringae pv. actinidiae, the Causal Agent of Kiwifruit Canker Disease.</title>
        <authorList>
            <person name="Rikkerink E.H.A."/>
            <person name="Fineran P.C."/>
        </authorList>
    </citation>
    <scope>NUCLEOTIDE SEQUENCE</scope>
    <source>
        <strain evidence="2">DSM 13666</strain>
    </source>
</reference>
<keyword evidence="1" id="KW-0812">Transmembrane</keyword>
<gene>
    <name evidence="2" type="ORF">AMD02_14995</name>
</gene>
<sequence length="273" mass="32023">MVAINLYGIQALADEPFYQGVYINFLWGQLFFILIAWTKWIPIDTRKRVAQGVTIALGAFFLFHLLGSFNSTRGAGIYVFLFGEDAAVALIWPGVALFFSIFWTRVIMAAGIDIDITPEERAREIQRYEAEKEAQKRKLSEEMLSSGRYLEYGELDYPIESIDSYREKGSTTFEDVEFLYRENDIRYFSRIKFHPPKEMILYQENGQWYCQTAGQEPEKVLLPESTIKTEEKLRPFEDDKRAYLKRAIRERLEVPHFVEVPDDIDESKIERYK</sequence>